<dbReference type="InterPro" id="IPR005864">
    <property type="entry name" value="ATP_synth_F0_bsu_bac"/>
</dbReference>
<keyword evidence="3 14" id="KW-0813">Transport</keyword>
<dbReference type="NCBIfam" id="TIGR01144">
    <property type="entry name" value="ATP_synt_b"/>
    <property type="match status" value="1"/>
</dbReference>
<evidence type="ECO:0000256" key="2">
    <source>
        <dbReference type="ARBA" id="ARBA00005513"/>
    </source>
</evidence>
<keyword evidence="7 14" id="KW-0375">Hydrogen ion transport</keyword>
<comment type="function">
    <text evidence="14">Component of the F(0) channel, it forms part of the peripheral stalk, linking F(1) to F(0).</text>
</comment>
<evidence type="ECO:0000256" key="11">
    <source>
        <dbReference type="ARBA" id="ARBA00023310"/>
    </source>
</evidence>
<reference evidence="17 18" key="1">
    <citation type="journal article" date="2019" name="Int. J. Syst. Evol. Microbiol.">
        <title>The Global Catalogue of Microorganisms (GCM) 10K type strain sequencing project: providing services to taxonomists for standard genome sequencing and annotation.</title>
        <authorList>
            <consortium name="The Broad Institute Genomics Platform"/>
            <consortium name="The Broad Institute Genome Sequencing Center for Infectious Disease"/>
            <person name="Wu L."/>
            <person name="Ma J."/>
        </authorList>
    </citation>
    <scope>NUCLEOTIDE SEQUENCE [LARGE SCALE GENOMIC DNA]</scope>
    <source>
        <strain evidence="17 18">JCM 10696</strain>
    </source>
</reference>
<evidence type="ECO:0000256" key="4">
    <source>
        <dbReference type="ARBA" id="ARBA00022475"/>
    </source>
</evidence>
<keyword evidence="18" id="KW-1185">Reference proteome</keyword>
<dbReference type="HAMAP" id="MF_01398">
    <property type="entry name" value="ATP_synth_b_bprime"/>
    <property type="match status" value="1"/>
</dbReference>
<keyword evidence="16" id="KW-0175">Coiled coil</keyword>
<evidence type="ECO:0000256" key="3">
    <source>
        <dbReference type="ARBA" id="ARBA00022448"/>
    </source>
</evidence>
<dbReference type="RefSeq" id="WP_344245137.1">
    <property type="nucleotide sequence ID" value="NZ_BAAAHH010000036.1"/>
</dbReference>
<protein>
    <recommendedName>
        <fullName evidence="14">ATP synthase subunit b</fullName>
    </recommendedName>
    <alternativeName>
        <fullName evidence="14">ATP synthase F(0) sector subunit b</fullName>
    </alternativeName>
    <alternativeName>
        <fullName evidence="14">ATPase subunit I</fullName>
    </alternativeName>
    <alternativeName>
        <fullName evidence="14">F-type ATPase subunit b</fullName>
        <shortName evidence="14">F-ATPase subunit b</shortName>
    </alternativeName>
</protein>
<keyword evidence="8 14" id="KW-1133">Transmembrane helix</keyword>
<dbReference type="Proteomes" id="UP001500665">
    <property type="component" value="Unassembled WGS sequence"/>
</dbReference>
<evidence type="ECO:0000256" key="14">
    <source>
        <dbReference type="HAMAP-Rule" id="MF_01398"/>
    </source>
</evidence>
<dbReference type="InterPro" id="IPR002146">
    <property type="entry name" value="ATP_synth_b/b'su_bac/chlpt"/>
</dbReference>
<keyword evidence="11 14" id="KW-0066">ATP synthesis</keyword>
<proteinExistence type="inferred from homology"/>
<evidence type="ECO:0000256" key="10">
    <source>
        <dbReference type="ARBA" id="ARBA00023136"/>
    </source>
</evidence>
<evidence type="ECO:0000256" key="1">
    <source>
        <dbReference type="ARBA" id="ARBA00004162"/>
    </source>
</evidence>
<name>A0ABN1RV86_9ACTN</name>
<keyword evidence="9 14" id="KW-0406">Ion transport</keyword>
<comment type="subunit">
    <text evidence="13 14">F-type ATPases have 2 components, F(1) - the catalytic core - and F(0) - the membrane proton channel. F(1) has five subunits: alpha(3), beta(3), gamma(1), delta(1), epsilon(1). F(0) has three main subunits: a(1), b(2) and c(10-14). The alpha and beta chains form an alternating ring which encloses part of the gamma chain. F(1) is attached to F(0) by a central stalk formed by the gamma and epsilon chains, while a peripheral stalk is formed by the delta and b chains.</text>
</comment>
<feature type="coiled-coil region" evidence="16">
    <location>
        <begin position="60"/>
        <end position="138"/>
    </location>
</feature>
<dbReference type="EMBL" id="BAAAHH010000036">
    <property type="protein sequence ID" value="GAA0964893.1"/>
    <property type="molecule type" value="Genomic_DNA"/>
</dbReference>
<dbReference type="CDD" id="cd06503">
    <property type="entry name" value="ATP-synt_Fo_b"/>
    <property type="match status" value="1"/>
</dbReference>
<comment type="similarity">
    <text evidence="2 14 15">Belongs to the ATPase B chain family.</text>
</comment>
<keyword evidence="4 14" id="KW-1003">Cell membrane</keyword>
<evidence type="ECO:0000256" key="6">
    <source>
        <dbReference type="ARBA" id="ARBA00022692"/>
    </source>
</evidence>
<evidence type="ECO:0000256" key="16">
    <source>
        <dbReference type="SAM" id="Coils"/>
    </source>
</evidence>
<evidence type="ECO:0000256" key="7">
    <source>
        <dbReference type="ARBA" id="ARBA00022781"/>
    </source>
</evidence>
<dbReference type="Pfam" id="PF00430">
    <property type="entry name" value="ATP-synt_B"/>
    <property type="match status" value="1"/>
</dbReference>
<dbReference type="SUPFAM" id="SSF81573">
    <property type="entry name" value="F1F0 ATP synthase subunit B, membrane domain"/>
    <property type="match status" value="1"/>
</dbReference>
<dbReference type="InterPro" id="IPR028987">
    <property type="entry name" value="ATP_synth_B-like_membr_sf"/>
</dbReference>
<evidence type="ECO:0000256" key="12">
    <source>
        <dbReference type="ARBA" id="ARBA00025198"/>
    </source>
</evidence>
<evidence type="ECO:0000256" key="13">
    <source>
        <dbReference type="ARBA" id="ARBA00025830"/>
    </source>
</evidence>
<sequence length="182" mass="19958">MITAASVLAAEGNNPLIPHTYELVVGIFSFLVVVLVVGKLLVPRIQQTLAERADLIEGGLKRAEDAQTEAKQTLDAYKSQLSEARQEAARLREEAREQGAQIIAEMKEQAQVEARRIVENAQAQIEQERAQALAALRAEVGAMSVELAGRVVGESLEDEARQRRIVDRFLEELESANASKAL</sequence>
<gene>
    <name evidence="14" type="primary">atpF</name>
    <name evidence="17" type="ORF">GCM10009550_63820</name>
</gene>
<dbReference type="InterPro" id="IPR050059">
    <property type="entry name" value="ATP_synthase_B_chain"/>
</dbReference>
<accession>A0ABN1RV86</accession>
<comment type="caution">
    <text evidence="17">The sequence shown here is derived from an EMBL/GenBank/DDBJ whole genome shotgun (WGS) entry which is preliminary data.</text>
</comment>
<evidence type="ECO:0000256" key="8">
    <source>
        <dbReference type="ARBA" id="ARBA00022989"/>
    </source>
</evidence>
<keyword evidence="6 14" id="KW-0812">Transmembrane</keyword>
<keyword evidence="10 14" id="KW-0472">Membrane</keyword>
<comment type="subcellular location">
    <subcellularLocation>
        <location evidence="1 14">Cell membrane</location>
        <topology evidence="1 14">Single-pass membrane protein</topology>
    </subcellularLocation>
</comment>
<organism evidence="17 18">
    <name type="scientific">Actinocorallia libanotica</name>
    <dbReference type="NCBI Taxonomy" id="46162"/>
    <lineage>
        <taxon>Bacteria</taxon>
        <taxon>Bacillati</taxon>
        <taxon>Actinomycetota</taxon>
        <taxon>Actinomycetes</taxon>
        <taxon>Streptosporangiales</taxon>
        <taxon>Thermomonosporaceae</taxon>
        <taxon>Actinocorallia</taxon>
    </lineage>
</organism>
<keyword evidence="5 14" id="KW-0138">CF(0)</keyword>
<dbReference type="Gene3D" id="1.20.5.620">
    <property type="entry name" value="F1F0 ATP synthase subunit B, membrane domain"/>
    <property type="match status" value="1"/>
</dbReference>
<evidence type="ECO:0000256" key="9">
    <source>
        <dbReference type="ARBA" id="ARBA00023065"/>
    </source>
</evidence>
<evidence type="ECO:0000313" key="18">
    <source>
        <dbReference type="Proteomes" id="UP001500665"/>
    </source>
</evidence>
<dbReference type="NCBIfam" id="NF004412">
    <property type="entry name" value="PRK05759.1-3"/>
    <property type="match status" value="1"/>
</dbReference>
<evidence type="ECO:0000256" key="15">
    <source>
        <dbReference type="RuleBase" id="RU003848"/>
    </source>
</evidence>
<dbReference type="PANTHER" id="PTHR33445">
    <property type="entry name" value="ATP SYNTHASE SUBUNIT B', CHLOROPLASTIC"/>
    <property type="match status" value="1"/>
</dbReference>
<feature type="transmembrane region" description="Helical" evidence="14">
    <location>
        <begin position="23"/>
        <end position="42"/>
    </location>
</feature>
<evidence type="ECO:0000256" key="5">
    <source>
        <dbReference type="ARBA" id="ARBA00022547"/>
    </source>
</evidence>
<evidence type="ECO:0000313" key="17">
    <source>
        <dbReference type="EMBL" id="GAA0964893.1"/>
    </source>
</evidence>
<comment type="function">
    <text evidence="12 14">F(1)F(0) ATP synthase produces ATP from ADP in the presence of a proton or sodium gradient. F-type ATPases consist of two structural domains, F(1) containing the extramembraneous catalytic core and F(0) containing the membrane proton channel, linked together by a central stalk and a peripheral stalk. During catalysis, ATP synthesis in the catalytic domain of F(1) is coupled via a rotary mechanism of the central stalk subunits to proton translocation.</text>
</comment>
<dbReference type="PANTHER" id="PTHR33445:SF1">
    <property type="entry name" value="ATP SYNTHASE SUBUNIT B"/>
    <property type="match status" value="1"/>
</dbReference>